<evidence type="ECO:0000256" key="1">
    <source>
        <dbReference type="ARBA" id="ARBA00008857"/>
    </source>
</evidence>
<keyword evidence="3" id="KW-0233">DNA recombination</keyword>
<dbReference type="InterPro" id="IPR050090">
    <property type="entry name" value="Tyrosine_recombinase_XerCD"/>
</dbReference>
<name>A0A9R1CZE6_9BACT</name>
<keyword evidence="6" id="KW-1185">Reference proteome</keyword>
<evidence type="ECO:0000313" key="6">
    <source>
        <dbReference type="Proteomes" id="UP000825483"/>
    </source>
</evidence>
<evidence type="ECO:0000313" key="5">
    <source>
        <dbReference type="EMBL" id="GJG59898.1"/>
    </source>
</evidence>
<dbReference type="EMBL" id="BPUB01000002">
    <property type="protein sequence ID" value="GJG59898.1"/>
    <property type="molecule type" value="Genomic_DNA"/>
</dbReference>
<dbReference type="PROSITE" id="PS51898">
    <property type="entry name" value="TYR_RECOMBINASE"/>
    <property type="match status" value="1"/>
</dbReference>
<dbReference type="GO" id="GO:0006310">
    <property type="term" value="P:DNA recombination"/>
    <property type="evidence" value="ECO:0007669"/>
    <property type="project" value="UniProtKB-KW"/>
</dbReference>
<evidence type="ECO:0000256" key="3">
    <source>
        <dbReference type="ARBA" id="ARBA00023172"/>
    </source>
</evidence>
<proteinExistence type="inferred from homology"/>
<dbReference type="Proteomes" id="UP000825483">
    <property type="component" value="Unassembled WGS sequence"/>
</dbReference>
<dbReference type="InterPro" id="IPR002104">
    <property type="entry name" value="Integrase_catalytic"/>
</dbReference>
<accession>A0A9R1CZE6</accession>
<dbReference type="PANTHER" id="PTHR30349:SF64">
    <property type="entry name" value="PROPHAGE INTEGRASE INTD-RELATED"/>
    <property type="match status" value="1"/>
</dbReference>
<sequence length="491" mass="56839">MGDKKLQTTFRTMRYGACTFSLILDKRHPKVKKDTFPVAMRYTIDRKSWYHYIEGEYTERDFSRICTLNARSVRSDAYEKKLEFDRLFDKYSGIISKLGNNLSLDRIKMVILGVGTHKEATFMSVWEDMIHKLKTENDGARCTTAESYEYALRSFRKIMWKHPITGFKIGKEEIEQWSDGMKNGVKDAQGETAGKISDTTRGIYLRCCRAVWNECVRQGYLVNKEYPFSNIRQKDLVAIPNGKTRKDRYLTVEQMTRLYQVFINNEKSDSWKSGYAEKAHRSLGLFLVQYLCNGFNLVDASELRYNSYYFNSERRAFKFNRIKTTNRSESGSEVIIPIIPALQRILDDIAAKPKLNALVFPYILDGATTKAEKRVRTSAENSNIQDRVIKICQDVLHWEVRPSGTWCRHSFATNLRNAGVDINYISESMGHSSSDHSITELYIDHYPLEKQMEYNSLLLNLEGKKTKHELLVEQLSSMSTEELAALLAQSK</sequence>
<dbReference type="PANTHER" id="PTHR30349">
    <property type="entry name" value="PHAGE INTEGRASE-RELATED"/>
    <property type="match status" value="1"/>
</dbReference>
<evidence type="ECO:0000259" key="4">
    <source>
        <dbReference type="PROSITE" id="PS51898"/>
    </source>
</evidence>
<organism evidence="5 6">
    <name type="scientific">Prevotella lacticifex</name>
    <dbReference type="NCBI Taxonomy" id="2854755"/>
    <lineage>
        <taxon>Bacteria</taxon>
        <taxon>Pseudomonadati</taxon>
        <taxon>Bacteroidota</taxon>
        <taxon>Bacteroidia</taxon>
        <taxon>Bacteroidales</taxon>
        <taxon>Prevotellaceae</taxon>
        <taxon>Prevotella</taxon>
    </lineage>
</organism>
<dbReference type="Gene3D" id="1.10.443.10">
    <property type="entry name" value="Intergrase catalytic core"/>
    <property type="match status" value="1"/>
</dbReference>
<feature type="domain" description="Tyr recombinase" evidence="4">
    <location>
        <begin position="245"/>
        <end position="455"/>
    </location>
</feature>
<evidence type="ECO:0000256" key="2">
    <source>
        <dbReference type="ARBA" id="ARBA00023125"/>
    </source>
</evidence>
<dbReference type="InterPro" id="IPR010998">
    <property type="entry name" value="Integrase_recombinase_N"/>
</dbReference>
<protein>
    <submittedName>
        <fullName evidence="5">Integrase</fullName>
    </submittedName>
</protein>
<dbReference type="RefSeq" id="WP_223928516.1">
    <property type="nucleotide sequence ID" value="NZ_BPTU01000002.1"/>
</dbReference>
<keyword evidence="2" id="KW-0238">DNA-binding</keyword>
<reference evidence="5" key="1">
    <citation type="journal article" date="2022" name="Int. J. Syst. Evol. Microbiol.">
        <title>Prevotella lacticifex sp. nov., isolated from the rumen of cows.</title>
        <authorList>
            <person name="Shinkai T."/>
            <person name="Ikeyama N."/>
            <person name="Kumagai M."/>
            <person name="Ohmori H."/>
            <person name="Sakamoto M."/>
            <person name="Ohkuma M."/>
            <person name="Mitsumori M."/>
        </authorList>
    </citation>
    <scope>NUCLEOTIDE SEQUENCE</scope>
    <source>
        <strain evidence="5">R5076</strain>
    </source>
</reference>
<dbReference type="SUPFAM" id="SSF56349">
    <property type="entry name" value="DNA breaking-rejoining enzymes"/>
    <property type="match status" value="1"/>
</dbReference>
<dbReference type="GeneID" id="72466058"/>
<comment type="similarity">
    <text evidence="1">Belongs to the 'phage' integrase family.</text>
</comment>
<dbReference type="GO" id="GO:0015074">
    <property type="term" value="P:DNA integration"/>
    <property type="evidence" value="ECO:0007669"/>
    <property type="project" value="InterPro"/>
</dbReference>
<gene>
    <name evidence="5" type="ORF">PRLR5076_27490</name>
</gene>
<dbReference type="Gene3D" id="1.10.150.130">
    <property type="match status" value="1"/>
</dbReference>
<dbReference type="GO" id="GO:0003677">
    <property type="term" value="F:DNA binding"/>
    <property type="evidence" value="ECO:0007669"/>
    <property type="project" value="UniProtKB-KW"/>
</dbReference>
<dbReference type="InterPro" id="IPR013762">
    <property type="entry name" value="Integrase-like_cat_sf"/>
</dbReference>
<dbReference type="InterPro" id="IPR011010">
    <property type="entry name" value="DNA_brk_join_enz"/>
</dbReference>
<comment type="caution">
    <text evidence="5">The sequence shown here is derived from an EMBL/GenBank/DDBJ whole genome shotgun (WGS) entry which is preliminary data.</text>
</comment>
<dbReference type="AlphaFoldDB" id="A0A9R1CZE6"/>